<organism evidence="3 4">
    <name type="scientific">Pengzhenrongella frigida</name>
    <dbReference type="NCBI Taxonomy" id="1259133"/>
    <lineage>
        <taxon>Bacteria</taxon>
        <taxon>Bacillati</taxon>
        <taxon>Actinomycetota</taxon>
        <taxon>Actinomycetes</taxon>
        <taxon>Micrococcales</taxon>
        <taxon>Pengzhenrongella</taxon>
    </lineage>
</organism>
<dbReference type="InterPro" id="IPR036514">
    <property type="entry name" value="SGNH_hydro_sf"/>
</dbReference>
<evidence type="ECO:0000259" key="2">
    <source>
        <dbReference type="Pfam" id="PF13472"/>
    </source>
</evidence>
<proteinExistence type="predicted"/>
<evidence type="ECO:0000313" key="3">
    <source>
        <dbReference type="EMBL" id="RYV51272.1"/>
    </source>
</evidence>
<feature type="region of interest" description="Disordered" evidence="1">
    <location>
        <begin position="236"/>
        <end position="272"/>
    </location>
</feature>
<protein>
    <submittedName>
        <fullName evidence="3">SGNH/GDSL hydrolase family protein</fullName>
    </submittedName>
</protein>
<dbReference type="Gene3D" id="3.40.50.1110">
    <property type="entry name" value="SGNH hydrolase"/>
    <property type="match status" value="1"/>
</dbReference>
<dbReference type="AlphaFoldDB" id="A0A4Q5MZI3"/>
<dbReference type="InterPro" id="IPR053140">
    <property type="entry name" value="GDSL_Rv0518-like"/>
</dbReference>
<dbReference type="CDD" id="cd01832">
    <property type="entry name" value="SGNH_hydrolase_like_1"/>
    <property type="match status" value="1"/>
</dbReference>
<dbReference type="Proteomes" id="UP000293764">
    <property type="component" value="Unassembled WGS sequence"/>
</dbReference>
<feature type="compositionally biased region" description="Basic and acidic residues" evidence="1">
    <location>
        <begin position="236"/>
        <end position="247"/>
    </location>
</feature>
<name>A0A4Q5MZI3_9MICO</name>
<keyword evidence="4" id="KW-1185">Reference proteome</keyword>
<dbReference type="OrthoDB" id="3465773at2"/>
<dbReference type="InterPro" id="IPR013830">
    <property type="entry name" value="SGNH_hydro"/>
</dbReference>
<comment type="caution">
    <text evidence="3">The sequence shown here is derived from an EMBL/GenBank/DDBJ whole genome shotgun (WGS) entry which is preliminary data.</text>
</comment>
<dbReference type="Pfam" id="PF13472">
    <property type="entry name" value="Lipase_GDSL_2"/>
    <property type="match status" value="1"/>
</dbReference>
<dbReference type="PANTHER" id="PTHR43784:SF2">
    <property type="entry name" value="GDSL-LIKE LIPASE_ACYLHYDROLASE, PUTATIVE (AFU_ORTHOLOGUE AFUA_2G00820)-RELATED"/>
    <property type="match status" value="1"/>
</dbReference>
<dbReference type="PANTHER" id="PTHR43784">
    <property type="entry name" value="GDSL-LIKE LIPASE/ACYLHYDROLASE, PUTATIVE (AFU_ORTHOLOGUE AFUA_2G00820)-RELATED"/>
    <property type="match status" value="1"/>
</dbReference>
<dbReference type="GO" id="GO:0016787">
    <property type="term" value="F:hydrolase activity"/>
    <property type="evidence" value="ECO:0007669"/>
    <property type="project" value="UniProtKB-KW"/>
</dbReference>
<accession>A0A4Q5MZI3</accession>
<dbReference type="SUPFAM" id="SSF52266">
    <property type="entry name" value="SGNH hydrolase"/>
    <property type="match status" value="1"/>
</dbReference>
<feature type="domain" description="SGNH hydrolase-type esterase" evidence="2">
    <location>
        <begin position="1"/>
        <end position="179"/>
    </location>
</feature>
<sequence>MGDSFTEGLWDVNPDDDARCRGWADILAVRLSSRRTAAGVDPLEYANLAIRGRLLGPILTDQLPTALALEPNLVSLVGGGNDILRPTIDVDHLADRLEAAVVELRASGADVLLSTGMNPVDSALMRRTRHRVGIFNSYVWSIARRHDAQVLDLWGMQSLRDWRMWSEDRIHLTTEGHARVAQAALVGLGLEPDDAAWDDPLTPLPPVPRLEKAMSDAVWLREHVYPWATRRLRHRSSGDLRTPKRPELGPVEGPFAGPTPVDGGSRATGSAG</sequence>
<keyword evidence="3" id="KW-0378">Hydrolase</keyword>
<reference evidence="3 4" key="1">
    <citation type="submission" date="2019-01" db="EMBL/GenBank/DDBJ databases">
        <title>Novel species of Cellulomonas.</title>
        <authorList>
            <person name="Liu Q."/>
            <person name="Xin Y.-H."/>
        </authorList>
    </citation>
    <scope>NUCLEOTIDE SEQUENCE [LARGE SCALE GENOMIC DNA]</scope>
    <source>
        <strain evidence="3 4">HLT2-17</strain>
    </source>
</reference>
<dbReference type="EMBL" id="SDWW01000019">
    <property type="protein sequence ID" value="RYV51272.1"/>
    <property type="molecule type" value="Genomic_DNA"/>
</dbReference>
<gene>
    <name evidence="3" type="ORF">EUA98_09530</name>
</gene>
<evidence type="ECO:0000256" key="1">
    <source>
        <dbReference type="SAM" id="MobiDB-lite"/>
    </source>
</evidence>
<evidence type="ECO:0000313" key="4">
    <source>
        <dbReference type="Proteomes" id="UP000293764"/>
    </source>
</evidence>